<evidence type="ECO:0000313" key="2">
    <source>
        <dbReference type="Proteomes" id="UP000481852"/>
    </source>
</evidence>
<comment type="caution">
    <text evidence="1">The sequence shown here is derived from an EMBL/GenBank/DDBJ whole genome shotgun (WGS) entry which is preliminary data.</text>
</comment>
<dbReference type="Gene3D" id="3.10.450.50">
    <property type="match status" value="1"/>
</dbReference>
<dbReference type="Pfam" id="PF02810">
    <property type="entry name" value="SEC-C"/>
    <property type="match status" value="1"/>
</dbReference>
<organism evidence="1 2">
    <name type="scientific">Porcincola intestinalis</name>
    <dbReference type="NCBI Taxonomy" id="2606632"/>
    <lineage>
        <taxon>Bacteria</taxon>
        <taxon>Bacillati</taxon>
        <taxon>Bacillota</taxon>
        <taxon>Clostridia</taxon>
        <taxon>Lachnospirales</taxon>
        <taxon>Lachnospiraceae</taxon>
        <taxon>Porcincola</taxon>
    </lineage>
</organism>
<keyword evidence="2" id="KW-1185">Reference proteome</keyword>
<dbReference type="EMBL" id="VULZ01000001">
    <property type="protein sequence ID" value="MSS13494.1"/>
    <property type="molecule type" value="Genomic_DNA"/>
</dbReference>
<reference evidence="1 2" key="1">
    <citation type="submission" date="2019-08" db="EMBL/GenBank/DDBJ databases">
        <title>In-depth cultivation of the pig gut microbiome towards novel bacterial diversity and tailored functional studies.</title>
        <authorList>
            <person name="Wylensek D."/>
            <person name="Hitch T.C.A."/>
            <person name="Clavel T."/>
        </authorList>
    </citation>
    <scope>NUCLEOTIDE SEQUENCE [LARGE SCALE GENOMIC DNA]</scope>
    <source>
        <strain evidence="1 2">Oil+RF-744-WCA-WT-11</strain>
    </source>
</reference>
<name>A0A6L5X3W4_9FIRM</name>
<dbReference type="NCBIfam" id="NF004088">
    <property type="entry name" value="PRK05590.1"/>
    <property type="match status" value="1"/>
</dbReference>
<protein>
    <submittedName>
        <fullName evidence="1">SEC-C domain-containing protein</fullName>
    </submittedName>
</protein>
<dbReference type="InterPro" id="IPR004027">
    <property type="entry name" value="SEC_C_motif"/>
</dbReference>
<dbReference type="RefSeq" id="WP_154521430.1">
    <property type="nucleotide sequence ID" value="NZ_VULZ01000001.1"/>
</dbReference>
<gene>
    <name evidence="1" type="ORF">FYJ35_00240</name>
</gene>
<dbReference type="AlphaFoldDB" id="A0A6L5X3W4"/>
<evidence type="ECO:0000313" key="1">
    <source>
        <dbReference type="EMBL" id="MSS13494.1"/>
    </source>
</evidence>
<dbReference type="SUPFAM" id="SSF103642">
    <property type="entry name" value="Sec-C motif"/>
    <property type="match status" value="1"/>
</dbReference>
<proteinExistence type="predicted"/>
<dbReference type="PANTHER" id="PTHR33747">
    <property type="entry name" value="UPF0225 PROTEIN SCO1677"/>
    <property type="match status" value="1"/>
</dbReference>
<dbReference type="PANTHER" id="PTHR33747:SF1">
    <property type="entry name" value="ADENYLATE CYCLASE-ASSOCIATED CAP C-TERMINAL DOMAIN-CONTAINING PROTEIN"/>
    <property type="match status" value="1"/>
</dbReference>
<accession>A0A6L5X3W4</accession>
<sequence>MALLDDWRAVAYNTQADKKKLQQFWSDYFLKEKAIYEQLLKASDDVVKGTVKELAQKYDVTVQTMTGFLDGINDSLKEKNPIETMEEDTEVNLGFDKVLLYKNMVDAKADWLYGLEEWKTIFDEKTRKELYLEAKKMNTIVRPKKIGRNDPCPCGSGKKYKFCHGRTPELQKELEELLAARGE</sequence>
<dbReference type="Proteomes" id="UP000481852">
    <property type="component" value="Unassembled WGS sequence"/>
</dbReference>